<dbReference type="Proteomes" id="UP000784294">
    <property type="component" value="Unassembled WGS sequence"/>
</dbReference>
<organism evidence="1 2">
    <name type="scientific">Protopolystoma xenopodis</name>
    <dbReference type="NCBI Taxonomy" id="117903"/>
    <lineage>
        <taxon>Eukaryota</taxon>
        <taxon>Metazoa</taxon>
        <taxon>Spiralia</taxon>
        <taxon>Lophotrochozoa</taxon>
        <taxon>Platyhelminthes</taxon>
        <taxon>Monogenea</taxon>
        <taxon>Polyopisthocotylea</taxon>
        <taxon>Polystomatidea</taxon>
        <taxon>Polystomatidae</taxon>
        <taxon>Protopolystoma</taxon>
    </lineage>
</organism>
<evidence type="ECO:0000313" key="1">
    <source>
        <dbReference type="EMBL" id="VEL28974.1"/>
    </source>
</evidence>
<sequence>MAHPLFHTILCSRFLQCCLRVCRYKWVYGIVIISTTGTRCRLQNSRPTFCPPLFFPTHLSSHRC</sequence>
<accession>A0A448X5Y4</accession>
<keyword evidence="2" id="KW-1185">Reference proteome</keyword>
<gene>
    <name evidence="1" type="ORF">PXEA_LOCUS22414</name>
</gene>
<name>A0A448X5Y4_9PLAT</name>
<comment type="caution">
    <text evidence="1">The sequence shown here is derived from an EMBL/GenBank/DDBJ whole genome shotgun (WGS) entry which is preliminary data.</text>
</comment>
<reference evidence="1" key="1">
    <citation type="submission" date="2018-11" db="EMBL/GenBank/DDBJ databases">
        <authorList>
            <consortium name="Pathogen Informatics"/>
        </authorList>
    </citation>
    <scope>NUCLEOTIDE SEQUENCE</scope>
</reference>
<evidence type="ECO:0000313" key="2">
    <source>
        <dbReference type="Proteomes" id="UP000784294"/>
    </source>
</evidence>
<dbReference type="EMBL" id="CAAALY010099226">
    <property type="protein sequence ID" value="VEL28974.1"/>
    <property type="molecule type" value="Genomic_DNA"/>
</dbReference>
<protein>
    <submittedName>
        <fullName evidence="1">Uncharacterized protein</fullName>
    </submittedName>
</protein>
<dbReference type="AlphaFoldDB" id="A0A448X5Y4"/>
<proteinExistence type="predicted"/>